<feature type="compositionally biased region" description="Basic and acidic residues" evidence="1">
    <location>
        <begin position="480"/>
        <end position="490"/>
    </location>
</feature>
<dbReference type="STRING" id="6689.A0A3R7MC97"/>
<dbReference type="InterPro" id="IPR023238">
    <property type="entry name" value="FAM175"/>
</dbReference>
<dbReference type="AlphaFoldDB" id="A0A3R7MC97"/>
<proteinExistence type="predicted"/>
<evidence type="ECO:0000313" key="3">
    <source>
        <dbReference type="Proteomes" id="UP000283509"/>
    </source>
</evidence>
<gene>
    <name evidence="2" type="ORF">C7M84_003293</name>
</gene>
<protein>
    <submittedName>
        <fullName evidence="2">BRCA1-A complex subunit Abraxa</fullName>
    </submittedName>
</protein>
<organism evidence="2 3">
    <name type="scientific">Penaeus vannamei</name>
    <name type="common">Whiteleg shrimp</name>
    <name type="synonym">Litopenaeus vannamei</name>
    <dbReference type="NCBI Taxonomy" id="6689"/>
    <lineage>
        <taxon>Eukaryota</taxon>
        <taxon>Metazoa</taxon>
        <taxon>Ecdysozoa</taxon>
        <taxon>Arthropoda</taxon>
        <taxon>Crustacea</taxon>
        <taxon>Multicrustacea</taxon>
        <taxon>Malacostraca</taxon>
        <taxon>Eumalacostraca</taxon>
        <taxon>Eucarida</taxon>
        <taxon>Decapoda</taxon>
        <taxon>Dendrobranchiata</taxon>
        <taxon>Penaeoidea</taxon>
        <taxon>Penaeidae</taxon>
        <taxon>Penaeus</taxon>
    </lineage>
</organism>
<sequence length="496" mass="53950">MRDFRKLIKRIEPAKGGMAASGVRVSCSGAVLSSLLYEQLRSGHAQEGFLLGQVQSHISEHISDSQICNEKMETLINVSSFLPCTMIGSFYSGAGILNEEKLNAYMGPKFKNVIGWYRCRGSSCEDLYLREMLVHKQLAAVMSHTGGHFIMGIMSCSPSVDSGTFTVSHKFMMLQNNRLEGVPLQVVNMGDTSTTDYLLKPQNPALYSSVAVRDVLSNIESNEPGVQEAETLHMGLLEKLGILLPKFSSAQQELEDTLKEVVALRHLCNRNNISPDFIPKACQSTEDENLMDFEEIPASPAPEESQVVRGKVRGTSRVSVRRKGSGRGRGAKDEKIAPSDPFGFVDKEMEKLQVKGRGTQSNRVSRSRTNTPSPGRVMTKSQASSASQGTPPRRSSVPMGTNSGSSSPSGKRSKENSPMPSGSQDIGRKDNQEGGLRGRPKSSKGLTRTSSKDSNSPSRSTRGRSPTLTGSASNKPAKPKTRETLSEKIPTDSQEF</sequence>
<dbReference type="GO" id="GO:0005634">
    <property type="term" value="C:nucleus"/>
    <property type="evidence" value="ECO:0007669"/>
    <property type="project" value="TreeGrafter"/>
</dbReference>
<dbReference type="EMBL" id="QCYY01001449">
    <property type="protein sequence ID" value="ROT78012.1"/>
    <property type="molecule type" value="Genomic_DNA"/>
</dbReference>
<dbReference type="GO" id="GO:0031593">
    <property type="term" value="F:polyubiquitin modification-dependent protein binding"/>
    <property type="evidence" value="ECO:0007669"/>
    <property type="project" value="TreeGrafter"/>
</dbReference>
<evidence type="ECO:0000313" key="2">
    <source>
        <dbReference type="EMBL" id="ROT78012.1"/>
    </source>
</evidence>
<dbReference type="PANTHER" id="PTHR31728">
    <property type="entry name" value="ABRAXAS FAMILY MEMBER"/>
    <property type="match status" value="1"/>
</dbReference>
<dbReference type="PANTHER" id="PTHR31728:SF5">
    <property type="entry name" value="OS07G0540200 PROTEIN"/>
    <property type="match status" value="1"/>
</dbReference>
<reference evidence="2 3" key="1">
    <citation type="submission" date="2018-04" db="EMBL/GenBank/DDBJ databases">
        <authorList>
            <person name="Zhang X."/>
            <person name="Yuan J."/>
            <person name="Li F."/>
            <person name="Xiang J."/>
        </authorList>
    </citation>
    <scope>NUCLEOTIDE SEQUENCE [LARGE SCALE GENOMIC DNA]</scope>
    <source>
        <tissue evidence="2">Muscle</tissue>
    </source>
</reference>
<dbReference type="GO" id="GO:0008608">
    <property type="term" value="P:attachment of spindle microtubules to kinetochore"/>
    <property type="evidence" value="ECO:0007669"/>
    <property type="project" value="TreeGrafter"/>
</dbReference>
<feature type="region of interest" description="Disordered" evidence="1">
    <location>
        <begin position="297"/>
        <end position="496"/>
    </location>
</feature>
<name>A0A3R7MC97_PENVA</name>
<feature type="compositionally biased region" description="Low complexity" evidence="1">
    <location>
        <begin position="454"/>
        <end position="471"/>
    </location>
</feature>
<feature type="compositionally biased region" description="Basic residues" evidence="1">
    <location>
        <begin position="310"/>
        <end position="326"/>
    </location>
</feature>
<dbReference type="GO" id="GO:0090307">
    <property type="term" value="P:mitotic spindle assembly"/>
    <property type="evidence" value="ECO:0007669"/>
    <property type="project" value="TreeGrafter"/>
</dbReference>
<feature type="compositionally biased region" description="Polar residues" evidence="1">
    <location>
        <begin position="358"/>
        <end position="390"/>
    </location>
</feature>
<dbReference type="CDD" id="cd23519">
    <property type="entry name" value="Abraxas-like_domain"/>
    <property type="match status" value="1"/>
</dbReference>
<comment type="caution">
    <text evidence="2">The sequence shown here is derived from an EMBL/GenBank/DDBJ whole genome shotgun (WGS) entry which is preliminary data.</text>
</comment>
<dbReference type="GO" id="GO:0008017">
    <property type="term" value="F:microtubule binding"/>
    <property type="evidence" value="ECO:0007669"/>
    <property type="project" value="TreeGrafter"/>
</dbReference>
<feature type="compositionally biased region" description="Low complexity" evidence="1">
    <location>
        <begin position="297"/>
        <end position="309"/>
    </location>
</feature>
<dbReference type="Proteomes" id="UP000283509">
    <property type="component" value="Unassembled WGS sequence"/>
</dbReference>
<reference evidence="2 3" key="2">
    <citation type="submission" date="2019-01" db="EMBL/GenBank/DDBJ databases">
        <title>The decoding of complex shrimp genome reveals the adaptation for benthos swimmer, frequently molting mechanism and breeding impact on genome.</title>
        <authorList>
            <person name="Sun Y."/>
            <person name="Gao Y."/>
            <person name="Yu Y."/>
        </authorList>
    </citation>
    <scope>NUCLEOTIDE SEQUENCE [LARGE SCALE GENOMIC DNA]</scope>
    <source>
        <tissue evidence="2">Muscle</tissue>
    </source>
</reference>
<keyword evidence="3" id="KW-1185">Reference proteome</keyword>
<evidence type="ECO:0000256" key="1">
    <source>
        <dbReference type="SAM" id="MobiDB-lite"/>
    </source>
</evidence>
<dbReference type="Pfam" id="PF21125">
    <property type="entry name" value="MPN_2A_DUB_like"/>
    <property type="match status" value="1"/>
</dbReference>
<dbReference type="OrthoDB" id="6358435at2759"/>
<dbReference type="GO" id="GO:0070536">
    <property type="term" value="P:protein K63-linked deubiquitination"/>
    <property type="evidence" value="ECO:0007669"/>
    <property type="project" value="TreeGrafter"/>
</dbReference>
<accession>A0A3R7MC97</accession>
<feature type="compositionally biased region" description="Polar residues" evidence="1">
    <location>
        <begin position="444"/>
        <end position="453"/>
    </location>
</feature>
<dbReference type="PRINTS" id="PR02051">
    <property type="entry name" value="PROTEINF175"/>
</dbReference>